<keyword evidence="3" id="KW-1185">Reference proteome</keyword>
<name>A0ABW4XXM5_9FLAO</name>
<dbReference type="InterPro" id="IPR016181">
    <property type="entry name" value="Acyl_CoA_acyltransferase"/>
</dbReference>
<comment type="caution">
    <text evidence="2">The sequence shown here is derived from an EMBL/GenBank/DDBJ whole genome shotgun (WGS) entry which is preliminary data.</text>
</comment>
<dbReference type="InterPro" id="IPR000182">
    <property type="entry name" value="GNAT_dom"/>
</dbReference>
<dbReference type="CDD" id="cd04301">
    <property type="entry name" value="NAT_SF"/>
    <property type="match status" value="1"/>
</dbReference>
<dbReference type="EC" id="2.3.1.-" evidence="2"/>
<keyword evidence="2" id="KW-0808">Transferase</keyword>
<dbReference type="SUPFAM" id="SSF55729">
    <property type="entry name" value="Acyl-CoA N-acyltransferases (Nat)"/>
    <property type="match status" value="1"/>
</dbReference>
<feature type="domain" description="N-acetyltransferase" evidence="1">
    <location>
        <begin position="3"/>
        <end position="171"/>
    </location>
</feature>
<dbReference type="PANTHER" id="PTHR43617">
    <property type="entry name" value="L-AMINO ACID N-ACETYLTRANSFERASE"/>
    <property type="match status" value="1"/>
</dbReference>
<dbReference type="Gene3D" id="3.40.630.30">
    <property type="match status" value="1"/>
</dbReference>
<dbReference type="PANTHER" id="PTHR43617:SF33">
    <property type="entry name" value="SPORE COAT POLYSACCHARIDE BIOSYNTHESIS PROTEIN SPSD"/>
    <property type="match status" value="1"/>
</dbReference>
<dbReference type="RefSeq" id="WP_379830979.1">
    <property type="nucleotide sequence ID" value="NZ_JBHUHU010000003.1"/>
</dbReference>
<dbReference type="EMBL" id="JBHUHU010000003">
    <property type="protein sequence ID" value="MFD2100260.1"/>
    <property type="molecule type" value="Genomic_DNA"/>
</dbReference>
<organism evidence="2 3">
    <name type="scientific">Flagellimonas iocasae</name>
    <dbReference type="NCBI Taxonomy" id="2055905"/>
    <lineage>
        <taxon>Bacteria</taxon>
        <taxon>Pseudomonadati</taxon>
        <taxon>Bacteroidota</taxon>
        <taxon>Flavobacteriia</taxon>
        <taxon>Flavobacteriales</taxon>
        <taxon>Flavobacteriaceae</taxon>
        <taxon>Flagellimonas</taxon>
    </lineage>
</organism>
<evidence type="ECO:0000313" key="3">
    <source>
        <dbReference type="Proteomes" id="UP001597342"/>
    </source>
</evidence>
<gene>
    <name evidence="2" type="ORF">ACFSJE_10775</name>
</gene>
<sequence>MELNFRQCKISDLDALVKISKDTFIAAFEKDNDPSDFQEYLQKAFSPERLGTELKNPDSIFYFVFDSETLVGYFKLNKESAQTDVHEENAIELERIYVTQAYQGKKIGSEMLTEILNLSKRLKKDYLWLGVWEHNPKAIRFYQRHGFQKFGEHPYYIGNDKQTDWLLRLDL</sequence>
<dbReference type="InterPro" id="IPR050276">
    <property type="entry name" value="MshD_Acetyltransferase"/>
</dbReference>
<protein>
    <submittedName>
        <fullName evidence="2">GNAT family N-acetyltransferase</fullName>
        <ecNumber evidence="2">2.3.1.-</ecNumber>
    </submittedName>
</protein>
<evidence type="ECO:0000313" key="2">
    <source>
        <dbReference type="EMBL" id="MFD2100260.1"/>
    </source>
</evidence>
<evidence type="ECO:0000259" key="1">
    <source>
        <dbReference type="PROSITE" id="PS51186"/>
    </source>
</evidence>
<reference evidence="3" key="1">
    <citation type="journal article" date="2019" name="Int. J. Syst. Evol. Microbiol.">
        <title>The Global Catalogue of Microorganisms (GCM) 10K type strain sequencing project: providing services to taxonomists for standard genome sequencing and annotation.</title>
        <authorList>
            <consortium name="The Broad Institute Genomics Platform"/>
            <consortium name="The Broad Institute Genome Sequencing Center for Infectious Disease"/>
            <person name="Wu L."/>
            <person name="Ma J."/>
        </authorList>
    </citation>
    <scope>NUCLEOTIDE SEQUENCE [LARGE SCALE GENOMIC DNA]</scope>
    <source>
        <strain evidence="3">JCM 3389</strain>
    </source>
</reference>
<keyword evidence="2" id="KW-0012">Acyltransferase</keyword>
<dbReference type="GO" id="GO:0016746">
    <property type="term" value="F:acyltransferase activity"/>
    <property type="evidence" value="ECO:0007669"/>
    <property type="project" value="UniProtKB-KW"/>
</dbReference>
<dbReference type="Proteomes" id="UP001597342">
    <property type="component" value="Unassembled WGS sequence"/>
</dbReference>
<accession>A0ABW4XXM5</accession>
<dbReference type="PROSITE" id="PS51186">
    <property type="entry name" value="GNAT"/>
    <property type="match status" value="1"/>
</dbReference>
<dbReference type="Pfam" id="PF00583">
    <property type="entry name" value="Acetyltransf_1"/>
    <property type="match status" value="1"/>
</dbReference>
<proteinExistence type="predicted"/>